<name>A0A4S2M0K5_OPIFE</name>
<accession>A0A4S2M0K5</accession>
<sequence length="263" mass="30460">MADKALRHITDTESKLFVLNQKLRKHHPGIRSSVDILRDEISEVIMFYEVDDDFGLQLASKTFDSSKEFLKRQIHNELPPNLLNKKHYIKITPQRLLGHPKRKIIEVHLEYITVIKPTEMLFPEQWKVGTQGVIDALDTAHGARTNFQLHVYADRQRPNFLEMELDALVKKKDFVEYLNDCDLLDEMLSFLEPGSYDCFPQLRHMDADDKTYLRVNVLFPEAALQAPGINVNSDLEFTGLLKNKWSGNHYALYSFGRGPVYGK</sequence>
<gene>
    <name evidence="1" type="ORF">CRM22_004849</name>
</gene>
<protein>
    <submittedName>
        <fullName evidence="1">Uncharacterized protein</fullName>
    </submittedName>
</protein>
<comment type="caution">
    <text evidence="1">The sequence shown here is derived from an EMBL/GenBank/DDBJ whole genome shotgun (WGS) entry which is preliminary data.</text>
</comment>
<dbReference type="AlphaFoldDB" id="A0A4S2M0K5"/>
<dbReference type="OrthoDB" id="6279888at2759"/>
<evidence type="ECO:0000313" key="2">
    <source>
        <dbReference type="Proteomes" id="UP000308267"/>
    </source>
</evidence>
<evidence type="ECO:0000313" key="1">
    <source>
        <dbReference type="EMBL" id="TGZ67348.1"/>
    </source>
</evidence>
<keyword evidence="2" id="KW-1185">Reference proteome</keyword>
<dbReference type="EMBL" id="SJOL01006420">
    <property type="protein sequence ID" value="TGZ67348.1"/>
    <property type="molecule type" value="Genomic_DNA"/>
</dbReference>
<reference evidence="1 2" key="1">
    <citation type="journal article" date="2019" name="BMC Genomics">
        <title>New insights from Opisthorchis felineus genome: update on genomics of the epidemiologically important liver flukes.</title>
        <authorList>
            <person name="Ershov N.I."/>
            <person name="Mordvinov V.A."/>
            <person name="Prokhortchouk E.B."/>
            <person name="Pakharukova M.Y."/>
            <person name="Gunbin K.V."/>
            <person name="Ustyantsev K."/>
            <person name="Genaev M.A."/>
            <person name="Blinov A.G."/>
            <person name="Mazur A."/>
            <person name="Boulygina E."/>
            <person name="Tsygankova S."/>
            <person name="Khrameeva E."/>
            <person name="Chekanov N."/>
            <person name="Fan G."/>
            <person name="Xiao A."/>
            <person name="Zhang H."/>
            <person name="Xu X."/>
            <person name="Yang H."/>
            <person name="Solovyev V."/>
            <person name="Lee S.M."/>
            <person name="Liu X."/>
            <person name="Afonnikov D.A."/>
            <person name="Skryabin K.G."/>
        </authorList>
    </citation>
    <scope>NUCLEOTIDE SEQUENCE [LARGE SCALE GENOMIC DNA]</scope>
    <source>
        <strain evidence="1">AK-0245</strain>
        <tissue evidence="1">Whole organism</tissue>
    </source>
</reference>
<organism evidence="1 2">
    <name type="scientific">Opisthorchis felineus</name>
    <dbReference type="NCBI Taxonomy" id="147828"/>
    <lineage>
        <taxon>Eukaryota</taxon>
        <taxon>Metazoa</taxon>
        <taxon>Spiralia</taxon>
        <taxon>Lophotrochozoa</taxon>
        <taxon>Platyhelminthes</taxon>
        <taxon>Trematoda</taxon>
        <taxon>Digenea</taxon>
        <taxon>Opisthorchiida</taxon>
        <taxon>Opisthorchiata</taxon>
        <taxon>Opisthorchiidae</taxon>
        <taxon>Opisthorchis</taxon>
    </lineage>
</organism>
<proteinExistence type="predicted"/>
<dbReference type="Proteomes" id="UP000308267">
    <property type="component" value="Unassembled WGS sequence"/>
</dbReference>